<keyword evidence="2" id="KW-1185">Reference proteome</keyword>
<sequence>MPKKSSVARRRLLKWRRWEATRDGEIESVKPAAVENAAAPDAAVSALAGLTASSLYRAEAGRDQFQGSGCSCCERSSAPLARIRTDGASWISAATAFENMFSGCGRDAGY</sequence>
<organism evidence="1 2">
    <name type="scientific">Hyaloperonospora arabidopsidis (strain Emoy2)</name>
    <name type="common">Downy mildew agent</name>
    <name type="synonym">Peronospora arabidopsidis</name>
    <dbReference type="NCBI Taxonomy" id="559515"/>
    <lineage>
        <taxon>Eukaryota</taxon>
        <taxon>Sar</taxon>
        <taxon>Stramenopiles</taxon>
        <taxon>Oomycota</taxon>
        <taxon>Peronosporomycetes</taxon>
        <taxon>Peronosporales</taxon>
        <taxon>Peronosporaceae</taxon>
        <taxon>Hyaloperonospora</taxon>
    </lineage>
</organism>
<dbReference type="EnsemblProtists" id="HpaT804162">
    <property type="protein sequence ID" value="HpaP804162"/>
    <property type="gene ID" value="HpaG804162"/>
</dbReference>
<proteinExistence type="predicted"/>
<dbReference type="AlphaFoldDB" id="M4BCZ6"/>
<dbReference type="HOGENOM" id="CLU_2175917_0_0_1"/>
<dbReference type="VEuPathDB" id="FungiDB:HpaG804162"/>
<dbReference type="EMBL" id="JH598146">
    <property type="status" value="NOT_ANNOTATED_CDS"/>
    <property type="molecule type" value="Genomic_DNA"/>
</dbReference>
<evidence type="ECO:0000313" key="2">
    <source>
        <dbReference type="Proteomes" id="UP000011713"/>
    </source>
</evidence>
<dbReference type="InParanoid" id="M4BCZ6"/>
<name>M4BCZ6_HYAAE</name>
<protein>
    <submittedName>
        <fullName evidence="1">Uncharacterized protein</fullName>
    </submittedName>
</protein>
<evidence type="ECO:0000313" key="1">
    <source>
        <dbReference type="EnsemblProtists" id="HpaP804162"/>
    </source>
</evidence>
<dbReference type="Proteomes" id="UP000011713">
    <property type="component" value="Unassembled WGS sequence"/>
</dbReference>
<reference evidence="2" key="1">
    <citation type="journal article" date="2010" name="Science">
        <title>Signatures of adaptation to obligate biotrophy in the Hyaloperonospora arabidopsidis genome.</title>
        <authorList>
            <person name="Baxter L."/>
            <person name="Tripathy S."/>
            <person name="Ishaque N."/>
            <person name="Boot N."/>
            <person name="Cabral A."/>
            <person name="Kemen E."/>
            <person name="Thines M."/>
            <person name="Ah-Fong A."/>
            <person name="Anderson R."/>
            <person name="Badejoko W."/>
            <person name="Bittner-Eddy P."/>
            <person name="Boore J.L."/>
            <person name="Chibucos M.C."/>
            <person name="Coates M."/>
            <person name="Dehal P."/>
            <person name="Delehaunty K."/>
            <person name="Dong S."/>
            <person name="Downton P."/>
            <person name="Dumas B."/>
            <person name="Fabro G."/>
            <person name="Fronick C."/>
            <person name="Fuerstenberg S.I."/>
            <person name="Fulton L."/>
            <person name="Gaulin E."/>
            <person name="Govers F."/>
            <person name="Hughes L."/>
            <person name="Humphray S."/>
            <person name="Jiang R.H."/>
            <person name="Judelson H."/>
            <person name="Kamoun S."/>
            <person name="Kyung K."/>
            <person name="Meijer H."/>
            <person name="Minx P."/>
            <person name="Morris P."/>
            <person name="Nelson J."/>
            <person name="Phuntumart V."/>
            <person name="Qutob D."/>
            <person name="Rehmany A."/>
            <person name="Rougon-Cardoso A."/>
            <person name="Ryden P."/>
            <person name="Torto-Alalibo T."/>
            <person name="Studholme D."/>
            <person name="Wang Y."/>
            <person name="Win J."/>
            <person name="Wood J."/>
            <person name="Clifton S.W."/>
            <person name="Rogers J."/>
            <person name="Van den Ackerveken G."/>
            <person name="Jones J.D."/>
            <person name="McDowell J.M."/>
            <person name="Beynon J."/>
            <person name="Tyler B.M."/>
        </authorList>
    </citation>
    <scope>NUCLEOTIDE SEQUENCE [LARGE SCALE GENOMIC DNA]</scope>
    <source>
        <strain evidence="2">Emoy2</strain>
    </source>
</reference>
<reference evidence="1" key="2">
    <citation type="submission" date="2015-06" db="UniProtKB">
        <authorList>
            <consortium name="EnsemblProtists"/>
        </authorList>
    </citation>
    <scope>IDENTIFICATION</scope>
    <source>
        <strain evidence="1">Emoy2</strain>
    </source>
</reference>
<accession>M4BCZ6</accession>